<dbReference type="AlphaFoldDB" id="A0A9D2JSC2"/>
<protein>
    <submittedName>
        <fullName evidence="2">Uncharacterized protein</fullName>
    </submittedName>
</protein>
<feature type="region of interest" description="Disordered" evidence="1">
    <location>
        <begin position="1"/>
        <end position="22"/>
    </location>
</feature>
<proteinExistence type="predicted"/>
<organism evidence="2 3">
    <name type="scientific">Candidatus Blautia pullicola</name>
    <dbReference type="NCBI Taxonomy" id="2838498"/>
    <lineage>
        <taxon>Bacteria</taxon>
        <taxon>Bacillati</taxon>
        <taxon>Bacillota</taxon>
        <taxon>Clostridia</taxon>
        <taxon>Lachnospirales</taxon>
        <taxon>Lachnospiraceae</taxon>
        <taxon>Blautia</taxon>
    </lineage>
</organism>
<evidence type="ECO:0000313" key="3">
    <source>
        <dbReference type="Proteomes" id="UP000824056"/>
    </source>
</evidence>
<reference evidence="2" key="1">
    <citation type="journal article" date="2021" name="PeerJ">
        <title>Extensive microbial diversity within the chicken gut microbiome revealed by metagenomics and culture.</title>
        <authorList>
            <person name="Gilroy R."/>
            <person name="Ravi A."/>
            <person name="Getino M."/>
            <person name="Pursley I."/>
            <person name="Horton D.L."/>
            <person name="Alikhan N.F."/>
            <person name="Baker D."/>
            <person name="Gharbi K."/>
            <person name="Hall N."/>
            <person name="Watson M."/>
            <person name="Adriaenssens E.M."/>
            <person name="Foster-Nyarko E."/>
            <person name="Jarju S."/>
            <person name="Secka A."/>
            <person name="Antonio M."/>
            <person name="Oren A."/>
            <person name="Chaudhuri R.R."/>
            <person name="La Ragione R."/>
            <person name="Hildebrand F."/>
            <person name="Pallen M.J."/>
        </authorList>
    </citation>
    <scope>NUCLEOTIDE SEQUENCE</scope>
    <source>
        <strain evidence="2">1068</strain>
    </source>
</reference>
<dbReference type="Proteomes" id="UP000824056">
    <property type="component" value="Unassembled WGS sequence"/>
</dbReference>
<dbReference type="EMBL" id="DXBG01000184">
    <property type="protein sequence ID" value="HIZ65825.1"/>
    <property type="molecule type" value="Genomic_DNA"/>
</dbReference>
<accession>A0A9D2JSC2</accession>
<feature type="non-terminal residue" evidence="2">
    <location>
        <position position="1"/>
    </location>
</feature>
<evidence type="ECO:0000313" key="2">
    <source>
        <dbReference type="EMBL" id="HIZ65825.1"/>
    </source>
</evidence>
<sequence length="114" mass="12979">ALRSDAHSHERQMSAKADHARRSKSVLLGRKWNCEGVRSTLLFFYRKFKGISYRRTKSPPGRSTLRRRGVMSLKRPAAGGESCKAGFFFIDLNLTPDDIIEKISFEGEERAYGI</sequence>
<comment type="caution">
    <text evidence="2">The sequence shown here is derived from an EMBL/GenBank/DDBJ whole genome shotgun (WGS) entry which is preliminary data.</text>
</comment>
<evidence type="ECO:0000256" key="1">
    <source>
        <dbReference type="SAM" id="MobiDB-lite"/>
    </source>
</evidence>
<name>A0A9D2JSC2_9FIRM</name>
<feature type="compositionally biased region" description="Basic and acidic residues" evidence="1">
    <location>
        <begin position="1"/>
        <end position="20"/>
    </location>
</feature>
<gene>
    <name evidence="2" type="ORF">H9809_08010</name>
</gene>
<reference evidence="2" key="2">
    <citation type="submission" date="2021-04" db="EMBL/GenBank/DDBJ databases">
        <authorList>
            <person name="Gilroy R."/>
        </authorList>
    </citation>
    <scope>NUCLEOTIDE SEQUENCE</scope>
    <source>
        <strain evidence="2">1068</strain>
    </source>
</reference>